<keyword evidence="2" id="KW-0288">FMN</keyword>
<evidence type="ECO:0000256" key="3">
    <source>
        <dbReference type="ARBA" id="ARBA00023002"/>
    </source>
</evidence>
<proteinExistence type="predicted"/>
<accession>A0A6J6PR64</accession>
<sequence length="305" mass="31376">MNRVQSLLGIEIPIIQAPMTYIARAELAAAVSEAGGMGIIETLSDGGRADLARVRTLTDRPVGANLLIGGWKHDPSIVDTIAASGVRYVATSAGDPALFTERLHDAGLTVFHVVGNLRGAEKAVAAGVDGLVVEGVEGGGFKNAAGASTMVLLPLVCSRFDLPVIAAGGICDATSMAAAFVLGAEGVQLGTRMLATHEAGVHHHFTDAIVAADDNATVLVSVPGNPTMRVIRTPLADRVVADDPGVKLMSRVEDLYFGGDLDASLANTGQVASRIEGLLPVADVVRGMWAGCLDALDAGRARLAR</sequence>
<name>A0A6J6PR64_9ZZZZ</name>
<reference evidence="4" key="1">
    <citation type="submission" date="2020-05" db="EMBL/GenBank/DDBJ databases">
        <authorList>
            <person name="Chiriac C."/>
            <person name="Salcher M."/>
            <person name="Ghai R."/>
            <person name="Kavagutti S V."/>
        </authorList>
    </citation>
    <scope>NUCLEOTIDE SEQUENCE</scope>
</reference>
<organism evidence="4">
    <name type="scientific">freshwater metagenome</name>
    <dbReference type="NCBI Taxonomy" id="449393"/>
    <lineage>
        <taxon>unclassified sequences</taxon>
        <taxon>metagenomes</taxon>
        <taxon>ecological metagenomes</taxon>
    </lineage>
</organism>
<keyword evidence="3" id="KW-0560">Oxidoreductase</keyword>
<dbReference type="EMBL" id="CAEZXR010000074">
    <property type="protein sequence ID" value="CAB4698464.1"/>
    <property type="molecule type" value="Genomic_DNA"/>
</dbReference>
<dbReference type="Gene3D" id="3.20.20.70">
    <property type="entry name" value="Aldolase class I"/>
    <property type="match status" value="1"/>
</dbReference>
<evidence type="ECO:0000256" key="2">
    <source>
        <dbReference type="ARBA" id="ARBA00022643"/>
    </source>
</evidence>
<dbReference type="InterPro" id="IPR004136">
    <property type="entry name" value="NMO"/>
</dbReference>
<keyword evidence="1" id="KW-0285">Flavoprotein</keyword>
<dbReference type="AlphaFoldDB" id="A0A6J6PR64"/>
<evidence type="ECO:0000313" key="4">
    <source>
        <dbReference type="EMBL" id="CAB4698464.1"/>
    </source>
</evidence>
<dbReference type="PANTHER" id="PTHR32332:SF20">
    <property type="entry name" value="2-NITROPROPANE DIOXYGENASE-LIKE PROTEIN"/>
    <property type="match status" value="1"/>
</dbReference>
<dbReference type="Pfam" id="PF03060">
    <property type="entry name" value="NMO"/>
    <property type="match status" value="2"/>
</dbReference>
<dbReference type="CDD" id="cd04730">
    <property type="entry name" value="NPD_like"/>
    <property type="match status" value="1"/>
</dbReference>
<gene>
    <name evidence="4" type="ORF">UFOPK2579_00808</name>
</gene>
<dbReference type="SUPFAM" id="SSF51412">
    <property type="entry name" value="Inosine monophosphate dehydrogenase (IMPDH)"/>
    <property type="match status" value="1"/>
</dbReference>
<evidence type="ECO:0000256" key="1">
    <source>
        <dbReference type="ARBA" id="ARBA00022630"/>
    </source>
</evidence>
<protein>
    <submittedName>
        <fullName evidence="4">Unannotated protein</fullName>
    </submittedName>
</protein>
<dbReference type="InterPro" id="IPR013785">
    <property type="entry name" value="Aldolase_TIM"/>
</dbReference>
<dbReference type="GO" id="GO:0018580">
    <property type="term" value="F:nitronate monooxygenase activity"/>
    <property type="evidence" value="ECO:0007669"/>
    <property type="project" value="InterPro"/>
</dbReference>
<dbReference type="PANTHER" id="PTHR32332">
    <property type="entry name" value="2-NITROPROPANE DIOXYGENASE"/>
    <property type="match status" value="1"/>
</dbReference>